<name>A0A2W7SS98_9BACT</name>
<keyword evidence="2" id="KW-1185">Reference proteome</keyword>
<protein>
    <submittedName>
        <fullName evidence="1">Uncharacterized protein</fullName>
    </submittedName>
</protein>
<reference evidence="1 2" key="1">
    <citation type="submission" date="2018-06" db="EMBL/GenBank/DDBJ databases">
        <title>Genomic Encyclopedia of Archaeal and Bacterial Type Strains, Phase II (KMG-II): from individual species to whole genera.</title>
        <authorList>
            <person name="Goeker M."/>
        </authorList>
    </citation>
    <scope>NUCLEOTIDE SEQUENCE [LARGE SCALE GENOMIC DNA]</scope>
    <source>
        <strain evidence="1 2">DSM 23241</strain>
    </source>
</reference>
<dbReference type="EMBL" id="QKZV01000001">
    <property type="protein sequence ID" value="PZX65925.1"/>
    <property type="molecule type" value="Genomic_DNA"/>
</dbReference>
<proteinExistence type="predicted"/>
<sequence length="324" mass="37139">MLLFSIGIADAQRFYVDNFAKKDAFAAELANVLNNSNNQFNQYKFKPVLQQPEEYAFKVHLFQLKKILPGALQGYLFSESQSKVWVEYTFAHTNSINEGLEQIKRLTAQMYKALNRKLVIKNGNYQPESNLVFEKKMAYAVNNGFFDFNMFLQLKKNSADSSYKVILKIVPPKPVYYYWVLKQQPIGSFNMALAVKSGVNHIENTIQKSGCPVDIMPFQCDGQRQQNDTMFYSYSKTGFDGLADAINEYQAAFDNVKAAMGNGYVYFLQRTHTSNEPKVTFVKFSDIDKDNAPFVTMQLVKTNQYATISKLQYKIVLEFAMPGY</sequence>
<organism evidence="1 2">
    <name type="scientific">Hydrotalea sandarakina</name>
    <dbReference type="NCBI Taxonomy" id="1004304"/>
    <lineage>
        <taxon>Bacteria</taxon>
        <taxon>Pseudomonadati</taxon>
        <taxon>Bacteroidota</taxon>
        <taxon>Chitinophagia</taxon>
        <taxon>Chitinophagales</taxon>
        <taxon>Chitinophagaceae</taxon>
        <taxon>Hydrotalea</taxon>
    </lineage>
</organism>
<gene>
    <name evidence="1" type="ORF">LX80_00419</name>
</gene>
<dbReference type="Proteomes" id="UP000249720">
    <property type="component" value="Unassembled WGS sequence"/>
</dbReference>
<accession>A0A2W7SS98</accession>
<comment type="caution">
    <text evidence="1">The sequence shown here is derived from an EMBL/GenBank/DDBJ whole genome shotgun (WGS) entry which is preliminary data.</text>
</comment>
<evidence type="ECO:0000313" key="1">
    <source>
        <dbReference type="EMBL" id="PZX65925.1"/>
    </source>
</evidence>
<dbReference type="AlphaFoldDB" id="A0A2W7SS98"/>
<evidence type="ECO:0000313" key="2">
    <source>
        <dbReference type="Proteomes" id="UP000249720"/>
    </source>
</evidence>